<evidence type="ECO:0000313" key="2">
    <source>
        <dbReference type="Proteomes" id="UP001321186"/>
    </source>
</evidence>
<organism evidence="1 2">
    <name type="scientific">Aquirufa ecclesiirivi</name>
    <dbReference type="NCBI Taxonomy" id="2715124"/>
    <lineage>
        <taxon>Bacteria</taxon>
        <taxon>Pseudomonadati</taxon>
        <taxon>Bacteroidota</taxon>
        <taxon>Cytophagia</taxon>
        <taxon>Cytophagales</taxon>
        <taxon>Flectobacillaceae</taxon>
        <taxon>Aquirufa</taxon>
    </lineage>
</organism>
<accession>A0ABT4JHZ6</accession>
<dbReference type="EMBL" id="JAANOH010000004">
    <property type="protein sequence ID" value="MCZ2475900.1"/>
    <property type="molecule type" value="Genomic_DNA"/>
</dbReference>
<evidence type="ECO:0008006" key="3">
    <source>
        <dbReference type="Google" id="ProtNLM"/>
    </source>
</evidence>
<comment type="caution">
    <text evidence="1">The sequence shown here is derived from an EMBL/GenBank/DDBJ whole genome shotgun (WGS) entry which is preliminary data.</text>
</comment>
<dbReference type="RefSeq" id="WP_269010497.1">
    <property type="nucleotide sequence ID" value="NZ_JAANOH010000004.1"/>
</dbReference>
<protein>
    <recommendedName>
        <fullName evidence="3">Bacteriocin</fullName>
    </recommendedName>
</protein>
<reference evidence="1 2" key="1">
    <citation type="submission" date="2020-03" db="EMBL/GenBank/DDBJ databases">
        <authorList>
            <person name="Pitt A."/>
            <person name="Hahn M.W."/>
        </authorList>
    </citation>
    <scope>NUCLEOTIDE SEQUENCE [LARGE SCALE GENOMIC DNA]</scope>
    <source>
        <strain evidence="1 2">5A-MARBSE</strain>
    </source>
</reference>
<keyword evidence="2" id="KW-1185">Reference proteome</keyword>
<sequence>MKENKELITFTEVKEVWAKPELELVSVKENTLGAFGVGGDAGVFS</sequence>
<proteinExistence type="predicted"/>
<gene>
    <name evidence="1" type="ORF">G9H61_10605</name>
</gene>
<name>A0ABT4JHZ6_9BACT</name>
<dbReference type="Proteomes" id="UP001321186">
    <property type="component" value="Unassembled WGS sequence"/>
</dbReference>
<evidence type="ECO:0000313" key="1">
    <source>
        <dbReference type="EMBL" id="MCZ2475900.1"/>
    </source>
</evidence>